<evidence type="ECO:0000313" key="5">
    <source>
        <dbReference type="Proteomes" id="UP001202831"/>
    </source>
</evidence>
<dbReference type="SUPFAM" id="SSF141868">
    <property type="entry name" value="EAL domain-like"/>
    <property type="match status" value="1"/>
</dbReference>
<reference evidence="4 5" key="1">
    <citation type="submission" date="2022-01" db="EMBL/GenBank/DDBJ databases">
        <title>Whole genome-based taxonomy of the Shewanellaceae.</title>
        <authorList>
            <person name="Martin-Rodriguez A.J."/>
        </authorList>
    </citation>
    <scope>NUCLEOTIDE SEQUENCE [LARGE SCALE GENOMIC DNA]</scope>
    <source>
        <strain evidence="4 5">DSM 21332</strain>
    </source>
</reference>
<dbReference type="NCBIfam" id="TIGR00254">
    <property type="entry name" value="GGDEF"/>
    <property type="match status" value="1"/>
</dbReference>
<dbReference type="CDD" id="cd01949">
    <property type="entry name" value="GGDEF"/>
    <property type="match status" value="1"/>
</dbReference>
<gene>
    <name evidence="4" type="ORF">L2725_20860</name>
</gene>
<keyword evidence="5" id="KW-1185">Reference proteome</keyword>
<dbReference type="Pfam" id="PF00990">
    <property type="entry name" value="GGDEF"/>
    <property type="match status" value="1"/>
</dbReference>
<dbReference type="EC" id="2.7.7.65" evidence="4"/>
<feature type="domain" description="GGDEF" evidence="3">
    <location>
        <begin position="486"/>
        <end position="618"/>
    </location>
</feature>
<proteinExistence type="predicted"/>
<keyword evidence="4" id="KW-0808">Transferase</keyword>
<keyword evidence="1" id="KW-0175">Coiled coil</keyword>
<dbReference type="Pfam" id="PF13185">
    <property type="entry name" value="GAF_2"/>
    <property type="match status" value="2"/>
</dbReference>
<dbReference type="InterPro" id="IPR000160">
    <property type="entry name" value="GGDEF_dom"/>
</dbReference>
<evidence type="ECO:0000313" key="4">
    <source>
        <dbReference type="EMBL" id="MCL2916189.1"/>
    </source>
</evidence>
<feature type="domain" description="EAL" evidence="2">
    <location>
        <begin position="627"/>
        <end position="875"/>
    </location>
</feature>
<dbReference type="Proteomes" id="UP001202831">
    <property type="component" value="Unassembled WGS sequence"/>
</dbReference>
<dbReference type="SUPFAM" id="SSF55073">
    <property type="entry name" value="Nucleotide cyclase"/>
    <property type="match status" value="1"/>
</dbReference>
<dbReference type="InterPro" id="IPR043128">
    <property type="entry name" value="Rev_trsase/Diguanyl_cyclase"/>
</dbReference>
<dbReference type="SMART" id="SM00267">
    <property type="entry name" value="GGDEF"/>
    <property type="match status" value="1"/>
</dbReference>
<dbReference type="InterPro" id="IPR052155">
    <property type="entry name" value="Biofilm_reg_signaling"/>
</dbReference>
<comment type="caution">
    <text evidence="4">The sequence shown here is derived from an EMBL/GenBank/DDBJ whole genome shotgun (WGS) entry which is preliminary data.</text>
</comment>
<protein>
    <submittedName>
        <fullName evidence="4">Diguanylate cyclase</fullName>
        <ecNumber evidence="4">2.7.7.65</ecNumber>
    </submittedName>
</protein>
<dbReference type="Gene3D" id="3.30.450.40">
    <property type="match status" value="2"/>
</dbReference>
<organism evidence="4 5">
    <name type="scientific">Shewanella corallii</name>
    <dbReference type="NCBI Taxonomy" id="560080"/>
    <lineage>
        <taxon>Bacteria</taxon>
        <taxon>Pseudomonadati</taxon>
        <taxon>Pseudomonadota</taxon>
        <taxon>Gammaproteobacteria</taxon>
        <taxon>Alteromonadales</taxon>
        <taxon>Shewanellaceae</taxon>
        <taxon>Shewanella</taxon>
    </lineage>
</organism>
<accession>A0ABT0NCP1</accession>
<evidence type="ECO:0000256" key="1">
    <source>
        <dbReference type="SAM" id="Coils"/>
    </source>
</evidence>
<dbReference type="Gene3D" id="3.20.20.450">
    <property type="entry name" value="EAL domain"/>
    <property type="match status" value="1"/>
</dbReference>
<evidence type="ECO:0000259" key="3">
    <source>
        <dbReference type="PROSITE" id="PS50887"/>
    </source>
</evidence>
<dbReference type="CDD" id="cd01948">
    <property type="entry name" value="EAL"/>
    <property type="match status" value="1"/>
</dbReference>
<feature type="coiled-coil region" evidence="1">
    <location>
        <begin position="409"/>
        <end position="450"/>
    </location>
</feature>
<dbReference type="RefSeq" id="WP_249250729.1">
    <property type="nucleotide sequence ID" value="NZ_JAKIKT010000012.1"/>
</dbReference>
<keyword evidence="4" id="KW-0548">Nucleotidyltransferase</keyword>
<evidence type="ECO:0000259" key="2">
    <source>
        <dbReference type="PROSITE" id="PS50883"/>
    </source>
</evidence>
<dbReference type="InterPro" id="IPR029016">
    <property type="entry name" value="GAF-like_dom_sf"/>
</dbReference>
<dbReference type="SMART" id="SM00052">
    <property type="entry name" value="EAL"/>
    <property type="match status" value="1"/>
</dbReference>
<dbReference type="PANTHER" id="PTHR44757">
    <property type="entry name" value="DIGUANYLATE CYCLASE DGCP"/>
    <property type="match status" value="1"/>
</dbReference>
<dbReference type="InterPro" id="IPR001633">
    <property type="entry name" value="EAL_dom"/>
</dbReference>
<sequence length="875" mass="99583">MFRDRLDRDDYTGETDSTTRGLRGRLKRLRQLVAKYRRADKIQKALLEISNAAIRASSLSEFYSFLHQQLKNVFAADNFYIATYDPLARQFAIPFFADEKDSHPSELYPDQDLNELLVKGMTGYVFRTRSSLLADNDKYQQLLAKGEVIGLGSDCHQWLGVPILSNGVTTGVLVVQSYDEQTLYGEAEVELLEFISQHISGVLDRLEQQEQLGRAIAQRTQELSQAYDKLKDEVSVRRKAEALQKSLYEIANLAAAKLDDTSFYQQIHRVLNHLLPANNCYIGLLNAQGDKISFPFYMSQQGTPHPLPRLRQDGLTEYLLGQRRPLMLGNQDIKRLIDEGVLYRQSPRLNNTDLIHQWIGVPLFIQGKVMGVLAIYSFNEHHSFAPGDMELLTFVSQHIATAIERKLSAQSLRQSYEQLENKVEARTRELARTNQELEKEILQRRKIEQQLIYDANHDGLTGLPNRMMFMERLEQACKHMRRHPLDKFAVLFIDLDRFKLINDTLGHLEGDRFLIQTAKRLKTCIRDCDTLGRLGGDEFVILLDTIQHADDVHEICERVLAELAKPYQLDQHHFFSGGSIGVAITTAHDTSESMLKNADNAMYQAKSKGKGCYVIYDPKQPGTVATETGLTEELRQAIKTSAIGLQYLPIYDLTKMRLIALEARPFWQHPTRGKLHHASLNDIAEQANLQKELDLLTLKMLSEEYSQLARVYHKPQIQLSICSLHGKQKQSMEKLRRTLADAQLPTQYLWLFFHEKQLVQDTENHINMFDNLSKQGVKLGLYGYGTSYSSLSSLSFMPVSAIRLDPSFAAHLDNSHHYKLAKASSLAAAELDLQVFATGIAQPDTHRKFIEMGVIYGQGPLLGSSIEMLEHQESA</sequence>
<dbReference type="SUPFAM" id="SSF55781">
    <property type="entry name" value="GAF domain-like"/>
    <property type="match status" value="2"/>
</dbReference>
<dbReference type="SMART" id="SM00065">
    <property type="entry name" value="GAF"/>
    <property type="match status" value="2"/>
</dbReference>
<dbReference type="Gene3D" id="3.30.70.270">
    <property type="match status" value="1"/>
</dbReference>
<dbReference type="InterPro" id="IPR035919">
    <property type="entry name" value="EAL_sf"/>
</dbReference>
<dbReference type="PANTHER" id="PTHR44757:SF2">
    <property type="entry name" value="BIOFILM ARCHITECTURE MAINTENANCE PROTEIN MBAA"/>
    <property type="match status" value="1"/>
</dbReference>
<dbReference type="Pfam" id="PF00563">
    <property type="entry name" value="EAL"/>
    <property type="match status" value="1"/>
</dbReference>
<dbReference type="GO" id="GO:0052621">
    <property type="term" value="F:diguanylate cyclase activity"/>
    <property type="evidence" value="ECO:0007669"/>
    <property type="project" value="UniProtKB-EC"/>
</dbReference>
<dbReference type="InterPro" id="IPR029787">
    <property type="entry name" value="Nucleotide_cyclase"/>
</dbReference>
<dbReference type="PROSITE" id="PS50887">
    <property type="entry name" value="GGDEF"/>
    <property type="match status" value="1"/>
</dbReference>
<name>A0ABT0NCP1_9GAMM</name>
<dbReference type="PROSITE" id="PS50883">
    <property type="entry name" value="EAL"/>
    <property type="match status" value="1"/>
</dbReference>
<dbReference type="InterPro" id="IPR003018">
    <property type="entry name" value="GAF"/>
</dbReference>
<dbReference type="EMBL" id="JAKIKT010000012">
    <property type="protein sequence ID" value="MCL2916189.1"/>
    <property type="molecule type" value="Genomic_DNA"/>
</dbReference>